<dbReference type="Gene3D" id="2.30.22.10">
    <property type="entry name" value="Head domain of nucleotide exchange factor GrpE"/>
    <property type="match status" value="1"/>
</dbReference>
<keyword evidence="3" id="KW-0963">Cytoplasm</keyword>
<accession>A0A1F7W6Z3</accession>
<comment type="function">
    <text evidence="3">Participates actively in the response to hyperosmotic and heat shock by preventing the aggregation of stress-denatured proteins, in association with DnaK and GrpE. It is the nucleotide exchange factor for DnaK and may function as a thermosensor. Unfolded proteins bind initially to DnaJ; upon interaction with the DnaJ-bound protein, DnaK hydrolyzes its bound ATP, resulting in the formation of a stable complex. GrpE releases ADP from DnaK; ATP binding to DnaK triggers the release of the substrate protein, thus completing the reaction cycle. Several rounds of ATP-dependent interactions between DnaJ, DnaK and GrpE are required for fully efficient folding.</text>
</comment>
<organism evidence="5 6">
    <name type="scientific">Candidatus Uhrbacteria bacterium RIFOXYB2_FULL_45_11</name>
    <dbReference type="NCBI Taxonomy" id="1802421"/>
    <lineage>
        <taxon>Bacteria</taxon>
        <taxon>Candidatus Uhriibacteriota</taxon>
    </lineage>
</organism>
<comment type="caution">
    <text evidence="5">The sequence shown here is derived from an EMBL/GenBank/DDBJ whole genome shotgun (WGS) entry which is preliminary data.</text>
</comment>
<dbReference type="InterPro" id="IPR000740">
    <property type="entry name" value="GrpE"/>
</dbReference>
<dbReference type="GO" id="GO:0005737">
    <property type="term" value="C:cytoplasm"/>
    <property type="evidence" value="ECO:0007669"/>
    <property type="project" value="UniProtKB-SubCell"/>
</dbReference>
<dbReference type="Proteomes" id="UP000177331">
    <property type="component" value="Unassembled WGS sequence"/>
</dbReference>
<dbReference type="SUPFAM" id="SSF58014">
    <property type="entry name" value="Coiled-coil domain of nucleotide exchange factor GrpE"/>
    <property type="match status" value="1"/>
</dbReference>
<comment type="similarity">
    <text evidence="1 3 4">Belongs to the GrpE family.</text>
</comment>
<evidence type="ECO:0000313" key="5">
    <source>
        <dbReference type="EMBL" id="OGL98539.1"/>
    </source>
</evidence>
<evidence type="ECO:0000256" key="3">
    <source>
        <dbReference type="HAMAP-Rule" id="MF_01151"/>
    </source>
</evidence>
<dbReference type="GO" id="GO:0006457">
    <property type="term" value="P:protein folding"/>
    <property type="evidence" value="ECO:0007669"/>
    <property type="project" value="InterPro"/>
</dbReference>
<dbReference type="Pfam" id="PF01025">
    <property type="entry name" value="GrpE"/>
    <property type="match status" value="1"/>
</dbReference>
<evidence type="ECO:0000313" key="6">
    <source>
        <dbReference type="Proteomes" id="UP000177331"/>
    </source>
</evidence>
<dbReference type="InterPro" id="IPR013805">
    <property type="entry name" value="GrpE_CC"/>
</dbReference>
<reference evidence="5 6" key="1">
    <citation type="journal article" date="2016" name="Nat. Commun.">
        <title>Thousands of microbial genomes shed light on interconnected biogeochemical processes in an aquifer system.</title>
        <authorList>
            <person name="Anantharaman K."/>
            <person name="Brown C.T."/>
            <person name="Hug L.A."/>
            <person name="Sharon I."/>
            <person name="Castelle C.J."/>
            <person name="Probst A.J."/>
            <person name="Thomas B.C."/>
            <person name="Singh A."/>
            <person name="Wilkins M.J."/>
            <person name="Karaoz U."/>
            <person name="Brodie E.L."/>
            <person name="Williams K.H."/>
            <person name="Hubbard S.S."/>
            <person name="Banfield J.F."/>
        </authorList>
    </citation>
    <scope>NUCLEOTIDE SEQUENCE [LARGE SCALE GENOMIC DNA]</scope>
</reference>
<dbReference type="PANTHER" id="PTHR21237">
    <property type="entry name" value="GRPE PROTEIN"/>
    <property type="match status" value="1"/>
</dbReference>
<dbReference type="GO" id="GO:0000774">
    <property type="term" value="F:adenyl-nucleotide exchange factor activity"/>
    <property type="evidence" value="ECO:0007669"/>
    <property type="project" value="InterPro"/>
</dbReference>
<evidence type="ECO:0000256" key="4">
    <source>
        <dbReference type="RuleBase" id="RU004478"/>
    </source>
</evidence>
<dbReference type="STRING" id="1802421.A2318_00145"/>
<keyword evidence="3" id="KW-0346">Stress response</keyword>
<sequence length="163" mass="18419">MSETNTNPIEEQTIETPTTCPSCDEYKLGWQRALADYDNLKKDLLKEKEGMRRIVKEDVSESIIPILDHFDQALKFKPQGLDATAENWVTGMMHVRNQLESVLLGLGVESFGAVGDLFDSHMHESVGERENENAAEHSIIEVSQRGWKLGERVIRPALVIVKK</sequence>
<dbReference type="GO" id="GO:0051082">
    <property type="term" value="F:unfolded protein binding"/>
    <property type="evidence" value="ECO:0007669"/>
    <property type="project" value="TreeGrafter"/>
</dbReference>
<dbReference type="AlphaFoldDB" id="A0A1F7W6Z3"/>
<evidence type="ECO:0000256" key="2">
    <source>
        <dbReference type="ARBA" id="ARBA00023186"/>
    </source>
</evidence>
<dbReference type="GO" id="GO:0051087">
    <property type="term" value="F:protein-folding chaperone binding"/>
    <property type="evidence" value="ECO:0007669"/>
    <property type="project" value="InterPro"/>
</dbReference>
<dbReference type="GO" id="GO:0042803">
    <property type="term" value="F:protein homodimerization activity"/>
    <property type="evidence" value="ECO:0007669"/>
    <property type="project" value="InterPro"/>
</dbReference>
<dbReference type="Gene3D" id="3.90.20.20">
    <property type="match status" value="1"/>
</dbReference>
<comment type="subunit">
    <text evidence="3">Homodimer.</text>
</comment>
<proteinExistence type="inferred from homology"/>
<evidence type="ECO:0000256" key="1">
    <source>
        <dbReference type="ARBA" id="ARBA00009054"/>
    </source>
</evidence>
<comment type="subcellular location">
    <subcellularLocation>
        <location evidence="3">Cytoplasm</location>
    </subcellularLocation>
</comment>
<dbReference type="HAMAP" id="MF_01151">
    <property type="entry name" value="GrpE"/>
    <property type="match status" value="1"/>
</dbReference>
<dbReference type="SUPFAM" id="SSF51064">
    <property type="entry name" value="Head domain of nucleotide exchange factor GrpE"/>
    <property type="match status" value="1"/>
</dbReference>
<dbReference type="PRINTS" id="PR00773">
    <property type="entry name" value="GRPEPROTEIN"/>
</dbReference>
<gene>
    <name evidence="3" type="primary">grpE</name>
    <name evidence="5" type="ORF">A2318_00145</name>
</gene>
<dbReference type="CDD" id="cd00446">
    <property type="entry name" value="GrpE"/>
    <property type="match status" value="1"/>
</dbReference>
<keyword evidence="2 3" id="KW-0143">Chaperone</keyword>
<name>A0A1F7W6Z3_9BACT</name>
<dbReference type="InterPro" id="IPR009012">
    <property type="entry name" value="GrpE_head"/>
</dbReference>
<dbReference type="PANTHER" id="PTHR21237:SF23">
    <property type="entry name" value="GRPE PROTEIN HOMOLOG, MITOCHONDRIAL"/>
    <property type="match status" value="1"/>
</dbReference>
<dbReference type="EMBL" id="MGFD01000027">
    <property type="protein sequence ID" value="OGL98539.1"/>
    <property type="molecule type" value="Genomic_DNA"/>
</dbReference>
<protein>
    <recommendedName>
        <fullName evidence="3">Protein GrpE</fullName>
    </recommendedName>
    <alternativeName>
        <fullName evidence="3">HSP-70 cofactor</fullName>
    </alternativeName>
</protein>